<dbReference type="EMBL" id="JACWMS010000006">
    <property type="protein sequence ID" value="MBD1322580.1"/>
    <property type="molecule type" value="Genomic_DNA"/>
</dbReference>
<protein>
    <submittedName>
        <fullName evidence="7">Glycine betaine ABC transporter substrate-binding protein</fullName>
    </submittedName>
</protein>
<comment type="caution">
    <text evidence="7">The sequence shown here is derived from an EMBL/GenBank/DDBJ whole genome shotgun (WGS) entry which is preliminary data.</text>
</comment>
<proteinExistence type="predicted"/>
<organism evidence="7 8">
    <name type="scientific">Gordonia hankookensis</name>
    <dbReference type="NCBI Taxonomy" id="589403"/>
    <lineage>
        <taxon>Bacteria</taxon>
        <taxon>Bacillati</taxon>
        <taxon>Actinomycetota</taxon>
        <taxon>Actinomycetes</taxon>
        <taxon>Mycobacteriales</taxon>
        <taxon>Gordoniaceae</taxon>
        <taxon>Gordonia</taxon>
    </lineage>
</organism>
<dbReference type="InterPro" id="IPR007210">
    <property type="entry name" value="ABC_Gly_betaine_transp_sub-bd"/>
</dbReference>
<evidence type="ECO:0000256" key="1">
    <source>
        <dbReference type="ARBA" id="ARBA00004236"/>
    </source>
</evidence>
<evidence type="ECO:0000256" key="2">
    <source>
        <dbReference type="ARBA" id="ARBA00022448"/>
    </source>
</evidence>
<accession>A0ABR7WIH6</accession>
<keyword evidence="2" id="KW-0813">Transport</keyword>
<evidence type="ECO:0000259" key="6">
    <source>
        <dbReference type="Pfam" id="PF04069"/>
    </source>
</evidence>
<keyword evidence="8" id="KW-1185">Reference proteome</keyword>
<keyword evidence="5" id="KW-0732">Signal</keyword>
<dbReference type="Gene3D" id="3.40.190.10">
    <property type="entry name" value="Periplasmic binding protein-like II"/>
    <property type="match status" value="1"/>
</dbReference>
<reference evidence="7 8" key="1">
    <citation type="submission" date="2020-09" db="EMBL/GenBank/DDBJ databases">
        <title>Novel species in genus Gordonia.</title>
        <authorList>
            <person name="Zhang G."/>
        </authorList>
    </citation>
    <scope>NUCLEOTIDE SEQUENCE [LARGE SCALE GENOMIC DNA]</scope>
    <source>
        <strain evidence="7 8">ON-33</strain>
    </source>
</reference>
<evidence type="ECO:0000256" key="4">
    <source>
        <dbReference type="ARBA" id="ARBA00023136"/>
    </source>
</evidence>
<dbReference type="RefSeq" id="WP_190268872.1">
    <property type="nucleotide sequence ID" value="NZ_BAABAD010000005.1"/>
</dbReference>
<comment type="subcellular location">
    <subcellularLocation>
        <location evidence="1">Cell membrane</location>
    </subcellularLocation>
</comment>
<feature type="signal peptide" evidence="5">
    <location>
        <begin position="1"/>
        <end position="18"/>
    </location>
</feature>
<dbReference type="CDD" id="cd13639">
    <property type="entry name" value="PBP2_OpuAC_like"/>
    <property type="match status" value="1"/>
</dbReference>
<evidence type="ECO:0000256" key="5">
    <source>
        <dbReference type="SAM" id="SignalP"/>
    </source>
</evidence>
<dbReference type="PANTHER" id="PTHR47737">
    <property type="entry name" value="GLYCINE BETAINE/PROLINE BETAINE TRANSPORT SYSTEM PERMEASE PROTEIN PROW"/>
    <property type="match status" value="1"/>
</dbReference>
<dbReference type="Proteomes" id="UP000602395">
    <property type="component" value="Unassembled WGS sequence"/>
</dbReference>
<feature type="domain" description="ABC-type glycine betaine transport system substrate-binding" evidence="6">
    <location>
        <begin position="70"/>
        <end position="318"/>
    </location>
</feature>
<keyword evidence="3" id="KW-1003">Cell membrane</keyword>
<dbReference type="Pfam" id="PF04069">
    <property type="entry name" value="OpuAC"/>
    <property type="match status" value="1"/>
</dbReference>
<evidence type="ECO:0000313" key="8">
    <source>
        <dbReference type="Proteomes" id="UP000602395"/>
    </source>
</evidence>
<dbReference type="Gene3D" id="3.40.190.100">
    <property type="entry name" value="Glycine betaine-binding periplasmic protein, domain 2"/>
    <property type="match status" value="1"/>
</dbReference>
<evidence type="ECO:0000313" key="7">
    <source>
        <dbReference type="EMBL" id="MBD1322580.1"/>
    </source>
</evidence>
<name>A0ABR7WIH6_9ACTN</name>
<dbReference type="PANTHER" id="PTHR47737:SF1">
    <property type="entry name" value="GLYCINE BETAINE_PROLINE BETAINE TRANSPORT SYSTEM PERMEASE PROTEIN PROW"/>
    <property type="match status" value="1"/>
</dbReference>
<sequence>MKRKLGIFAAAITVGALALSGCGASNSNSDSAGGGGTEASASGAASKYANCSLTDGVADATSASAGSGDKNITIGAFSGWDESTATAYLMKNILTKNGYTANVKTLDAAAAFTATTKGDVDVITDVWLPTTHKTYIEQYGDQMEPLGCWYDNAKLTIAVNSSSPAKSIEDLKSMGGDYNNTLVGIEPGAGETGVVKDDMIPAYGLQNMTFTTSSTAAMLASIKKAEAEKTNVAVTLWKPHWAYSAFDIRDLDDPKGAMGGKEGIWNFATKGFGESNPKAAQLFKNLIVPDQELSDLEDLMTQKYQGNNPDAAVNEWLTTHPDFANQLQTGALK</sequence>
<dbReference type="PROSITE" id="PS51257">
    <property type="entry name" value="PROKAR_LIPOPROTEIN"/>
    <property type="match status" value="1"/>
</dbReference>
<evidence type="ECO:0000256" key="3">
    <source>
        <dbReference type="ARBA" id="ARBA00022475"/>
    </source>
</evidence>
<dbReference type="SUPFAM" id="SSF53850">
    <property type="entry name" value="Periplasmic binding protein-like II"/>
    <property type="match status" value="1"/>
</dbReference>
<gene>
    <name evidence="7" type="ORF">IDF66_23620</name>
</gene>
<feature type="chain" id="PRO_5045164641" evidence="5">
    <location>
        <begin position="19"/>
        <end position="333"/>
    </location>
</feature>
<keyword evidence="4" id="KW-0472">Membrane</keyword>